<feature type="region of interest" description="Disordered" evidence="1">
    <location>
        <begin position="1"/>
        <end position="31"/>
    </location>
</feature>
<gene>
    <name evidence="2" type="ORF">HPULCUR_005903</name>
</gene>
<evidence type="ECO:0000313" key="2">
    <source>
        <dbReference type="EMBL" id="GAA5800473.1"/>
    </source>
</evidence>
<keyword evidence="3" id="KW-1185">Reference proteome</keyword>
<proteinExistence type="predicted"/>
<evidence type="ECO:0000313" key="3">
    <source>
        <dbReference type="Proteomes" id="UP001476247"/>
    </source>
</evidence>
<comment type="caution">
    <text evidence="2">The sequence shown here is derived from an EMBL/GenBank/DDBJ whole genome shotgun (WGS) entry which is preliminary data.</text>
</comment>
<dbReference type="EMBL" id="BAABUJ010000015">
    <property type="protein sequence ID" value="GAA5800473.1"/>
    <property type="molecule type" value="Genomic_DNA"/>
</dbReference>
<accession>A0ABP9Y0F1</accession>
<evidence type="ECO:0000256" key="1">
    <source>
        <dbReference type="SAM" id="MobiDB-lite"/>
    </source>
</evidence>
<dbReference type="Proteomes" id="UP001476247">
    <property type="component" value="Unassembled WGS sequence"/>
</dbReference>
<organism evidence="2 3">
    <name type="scientific">Helicostylum pulchrum</name>
    <dbReference type="NCBI Taxonomy" id="562976"/>
    <lineage>
        <taxon>Eukaryota</taxon>
        <taxon>Fungi</taxon>
        <taxon>Fungi incertae sedis</taxon>
        <taxon>Mucoromycota</taxon>
        <taxon>Mucoromycotina</taxon>
        <taxon>Mucoromycetes</taxon>
        <taxon>Mucorales</taxon>
        <taxon>Mucorineae</taxon>
        <taxon>Mucoraceae</taxon>
        <taxon>Helicostylum</taxon>
    </lineage>
</organism>
<reference evidence="2 3" key="1">
    <citation type="submission" date="2024-04" db="EMBL/GenBank/DDBJ databases">
        <title>genome sequences of Mucor flavus KT1a and Helicostylum pulchrum KT1b strains isolation_sourced from the surface of a dry-aged beef.</title>
        <authorList>
            <person name="Toyotome T."/>
            <person name="Hosono M."/>
            <person name="Torimaru M."/>
            <person name="Fukuda K."/>
            <person name="Mikami N."/>
        </authorList>
    </citation>
    <scope>NUCLEOTIDE SEQUENCE [LARGE SCALE GENOMIC DNA]</scope>
    <source>
        <strain evidence="2 3">KT1b</strain>
    </source>
</reference>
<protein>
    <submittedName>
        <fullName evidence="2">Uncharacterized protein</fullName>
    </submittedName>
</protein>
<name>A0ABP9Y0F1_9FUNG</name>
<feature type="compositionally biased region" description="Basic and acidic residues" evidence="1">
    <location>
        <begin position="15"/>
        <end position="31"/>
    </location>
</feature>
<sequence>MNGAVKANTQLIQSQDKKYKGEGKGKEKEKALDTVCIRNEVGSTNTSSSSTTRTNVIALADYDFDSSDDFDESTVKSVDLGEPSKSIPIKKGSKNVVVKSTSTATDKANLTIKKVADSGARPTNTKEEPAISKQVIAVKSTISNIWKPEYLKPLHEFADVVNKVVSHTFAFTKYIFLKELAINIGYNLNSFVNKDFFVEVFLSLVDKQVRNGGDSGKTKLNDSTNYIEK</sequence>